<dbReference type="AlphaFoldDB" id="A0A507DQ26"/>
<evidence type="ECO:0008006" key="4">
    <source>
        <dbReference type="Google" id="ProtNLM"/>
    </source>
</evidence>
<sequence>MSTFEEQGPTPSTNQRKRAQNTEDDVAEVLDGCQHAAKRRALEDGLSLSEEEEDHEPDTDHSTTFALVEDDEELVLSEVHINTANGPARTNGCALRRTTFSYSDPLMGGTDGDAGDVHIRHEMATPLRSVGLQVWSGALLLADFVLTNRHGIFGSDATVLELGCGAGLVAIVCARLCRRVYATDLADLGVLELCRQNAVDNGVDVNVQVRGIDFRDSTCLSFHANNKHGSTLSEEEHLSCFEWKADDWADIMANCKTVVAADIIYDDSVTFAFVQRLPAVLARNRTLYLALEKRVLFSLDDRDVAAPARDYLFKTLDALNADRTEQDPVLPAISASRIEVKDVPQWFSYQRTKELELWKFTMPD</sequence>
<dbReference type="GO" id="GO:0005634">
    <property type="term" value="C:nucleus"/>
    <property type="evidence" value="ECO:0007669"/>
    <property type="project" value="TreeGrafter"/>
</dbReference>
<evidence type="ECO:0000313" key="2">
    <source>
        <dbReference type="EMBL" id="TPX53703.1"/>
    </source>
</evidence>
<feature type="compositionally biased region" description="Polar residues" evidence="1">
    <location>
        <begin position="1"/>
        <end position="14"/>
    </location>
</feature>
<reference evidence="2 3" key="1">
    <citation type="journal article" date="2019" name="Sci. Rep.">
        <title>Comparative genomics of chytrid fungi reveal insights into the obligate biotrophic and pathogenic lifestyle of Synchytrium endobioticum.</title>
        <authorList>
            <person name="van de Vossenberg B.T.L.H."/>
            <person name="Warris S."/>
            <person name="Nguyen H.D.T."/>
            <person name="van Gent-Pelzer M.P.E."/>
            <person name="Joly D.L."/>
            <person name="van de Geest H.C."/>
            <person name="Bonants P.J.M."/>
            <person name="Smith D.S."/>
            <person name="Levesque C.A."/>
            <person name="van der Lee T.A.J."/>
        </authorList>
    </citation>
    <scope>NUCLEOTIDE SEQUENCE [LARGE SCALE GENOMIC DNA]</scope>
    <source>
        <strain evidence="2 3">CBS 809.83</strain>
    </source>
</reference>
<dbReference type="Proteomes" id="UP000318582">
    <property type="component" value="Unassembled WGS sequence"/>
</dbReference>
<dbReference type="InterPro" id="IPR029063">
    <property type="entry name" value="SAM-dependent_MTases_sf"/>
</dbReference>
<evidence type="ECO:0000256" key="1">
    <source>
        <dbReference type="SAM" id="MobiDB-lite"/>
    </source>
</evidence>
<proteinExistence type="predicted"/>
<dbReference type="Gene3D" id="3.40.50.150">
    <property type="entry name" value="Vaccinia Virus protein VP39"/>
    <property type="match status" value="1"/>
</dbReference>
<feature type="region of interest" description="Disordered" evidence="1">
    <location>
        <begin position="40"/>
        <end position="61"/>
    </location>
</feature>
<dbReference type="STRING" id="109895.A0A507DQ26"/>
<comment type="caution">
    <text evidence="2">The sequence shown here is derived from an EMBL/GenBank/DDBJ whole genome shotgun (WGS) entry which is preliminary data.</text>
</comment>
<organism evidence="2 3">
    <name type="scientific">Powellomyces hirtus</name>
    <dbReference type="NCBI Taxonomy" id="109895"/>
    <lineage>
        <taxon>Eukaryota</taxon>
        <taxon>Fungi</taxon>
        <taxon>Fungi incertae sedis</taxon>
        <taxon>Chytridiomycota</taxon>
        <taxon>Chytridiomycota incertae sedis</taxon>
        <taxon>Chytridiomycetes</taxon>
        <taxon>Spizellomycetales</taxon>
        <taxon>Powellomycetaceae</taxon>
        <taxon>Powellomyces</taxon>
    </lineage>
</organism>
<dbReference type="PANTHER" id="PTHR23108">
    <property type="entry name" value="METHYLTRANSFERASE-RELATED"/>
    <property type="match status" value="1"/>
</dbReference>
<dbReference type="Pfam" id="PF10294">
    <property type="entry name" value="Methyltransf_16"/>
    <property type="match status" value="1"/>
</dbReference>
<accession>A0A507DQ26</accession>
<dbReference type="GO" id="GO:0008276">
    <property type="term" value="F:protein methyltransferase activity"/>
    <property type="evidence" value="ECO:0007669"/>
    <property type="project" value="InterPro"/>
</dbReference>
<dbReference type="PANTHER" id="PTHR23108:SF0">
    <property type="entry name" value="METHYLTRANSFERASE-LIKE PROTEIN 22"/>
    <property type="match status" value="1"/>
</dbReference>
<evidence type="ECO:0000313" key="3">
    <source>
        <dbReference type="Proteomes" id="UP000318582"/>
    </source>
</evidence>
<dbReference type="InterPro" id="IPR019410">
    <property type="entry name" value="Methyltransf_16"/>
</dbReference>
<protein>
    <recommendedName>
        <fullName evidence="4">Methyltransferase small domain-containing protein</fullName>
    </recommendedName>
</protein>
<keyword evidence="3" id="KW-1185">Reference proteome</keyword>
<dbReference type="EMBL" id="QEAQ01000205">
    <property type="protein sequence ID" value="TPX53703.1"/>
    <property type="molecule type" value="Genomic_DNA"/>
</dbReference>
<dbReference type="SUPFAM" id="SSF53335">
    <property type="entry name" value="S-adenosyl-L-methionine-dependent methyltransferases"/>
    <property type="match status" value="1"/>
</dbReference>
<dbReference type="InterPro" id="IPR038899">
    <property type="entry name" value="METTL22"/>
</dbReference>
<gene>
    <name evidence="2" type="ORF">PhCBS80983_g06221</name>
</gene>
<name>A0A507DQ26_9FUNG</name>
<feature type="region of interest" description="Disordered" evidence="1">
    <location>
        <begin position="1"/>
        <end position="25"/>
    </location>
</feature>
<dbReference type="CDD" id="cd02440">
    <property type="entry name" value="AdoMet_MTases"/>
    <property type="match status" value="1"/>
</dbReference>